<evidence type="ECO:0000256" key="1">
    <source>
        <dbReference type="SAM" id="MobiDB-lite"/>
    </source>
</evidence>
<evidence type="ECO:0000313" key="3">
    <source>
        <dbReference type="EMBL" id="CAA0833740.1"/>
    </source>
</evidence>
<accession>A0A9N7NN12</accession>
<keyword evidence="4" id="KW-1185">Reference proteome</keyword>
<feature type="region of interest" description="Disordered" evidence="1">
    <location>
        <begin position="1"/>
        <end position="40"/>
    </location>
</feature>
<protein>
    <submittedName>
        <fullName evidence="3">DNA binding</fullName>
    </submittedName>
</protein>
<organism evidence="3 4">
    <name type="scientific">Striga hermonthica</name>
    <name type="common">Purple witchweed</name>
    <name type="synonym">Buchnera hermonthica</name>
    <dbReference type="NCBI Taxonomy" id="68872"/>
    <lineage>
        <taxon>Eukaryota</taxon>
        <taxon>Viridiplantae</taxon>
        <taxon>Streptophyta</taxon>
        <taxon>Embryophyta</taxon>
        <taxon>Tracheophyta</taxon>
        <taxon>Spermatophyta</taxon>
        <taxon>Magnoliopsida</taxon>
        <taxon>eudicotyledons</taxon>
        <taxon>Gunneridae</taxon>
        <taxon>Pentapetalae</taxon>
        <taxon>asterids</taxon>
        <taxon>lamiids</taxon>
        <taxon>Lamiales</taxon>
        <taxon>Orobanchaceae</taxon>
        <taxon>Buchnereae</taxon>
        <taxon>Striga</taxon>
    </lineage>
</organism>
<feature type="compositionally biased region" description="Basic and acidic residues" evidence="1">
    <location>
        <begin position="206"/>
        <end position="215"/>
    </location>
</feature>
<gene>
    <name evidence="3" type="ORF">SHERM_28998</name>
</gene>
<evidence type="ECO:0000259" key="2">
    <source>
        <dbReference type="Pfam" id="PF14303"/>
    </source>
</evidence>
<feature type="domain" description="No apical meristem-associated C-terminal" evidence="2">
    <location>
        <begin position="144"/>
        <end position="322"/>
    </location>
</feature>
<reference evidence="3" key="1">
    <citation type="submission" date="2019-12" db="EMBL/GenBank/DDBJ databases">
        <authorList>
            <person name="Scholes J."/>
        </authorList>
    </citation>
    <scope>NUCLEOTIDE SEQUENCE</scope>
</reference>
<dbReference type="PANTHER" id="PTHR45023">
    <property type="match status" value="1"/>
</dbReference>
<feature type="region of interest" description="Disordered" evidence="1">
    <location>
        <begin position="177"/>
        <end position="222"/>
    </location>
</feature>
<comment type="caution">
    <text evidence="3">The sequence shown here is derived from an EMBL/GenBank/DDBJ whole genome shotgun (WGS) entry which is preliminary data.</text>
</comment>
<dbReference type="Pfam" id="PF14303">
    <property type="entry name" value="NAM-associated"/>
    <property type="match status" value="1"/>
</dbReference>
<dbReference type="OrthoDB" id="1225588at2759"/>
<sequence length="332" mass="38225">MLNISISNPQCSQSVKPLKKAAKDSQNSNTSQSSIAKKDWTTKEEEALTEAWLYISVDADVGNNQKNAAMWARVLDIWKQKMGPDHHTMRNNNSLQCHWFQIRSAVSKFVAKYEQLERHPQSGTNPNDLVIKALRLYEDFFGSPFKFLHCWKILVKNPKWCSKMLTKANVSNKQETINIPSQTADDSPHETISEEPSAPKGVNNEEIARPEGRKNCKDKKRKLNEEKGVVDALNKLQSTLEKQVGVNQASLNMKEEAMKKEMELKEQVMRREIELKEAAQKQRKEDHAMKMKEQRKQHIMNQDLSVLSPSLRASFEAMQAQILKDWENEILH</sequence>
<proteinExistence type="predicted"/>
<dbReference type="InterPro" id="IPR029466">
    <property type="entry name" value="NAM-associated_C"/>
</dbReference>
<dbReference type="AlphaFoldDB" id="A0A9N7NN12"/>
<feature type="compositionally biased region" description="Polar residues" evidence="1">
    <location>
        <begin position="1"/>
        <end position="15"/>
    </location>
</feature>
<dbReference type="Proteomes" id="UP001153555">
    <property type="component" value="Unassembled WGS sequence"/>
</dbReference>
<dbReference type="PANTHER" id="PTHR45023:SF4">
    <property type="entry name" value="GLYCINE-RICH PROTEIN-RELATED"/>
    <property type="match status" value="1"/>
</dbReference>
<dbReference type="EMBL" id="CACSLK010027840">
    <property type="protein sequence ID" value="CAA0833740.1"/>
    <property type="molecule type" value="Genomic_DNA"/>
</dbReference>
<feature type="compositionally biased region" description="Polar residues" evidence="1">
    <location>
        <begin position="24"/>
        <end position="35"/>
    </location>
</feature>
<evidence type="ECO:0000313" key="4">
    <source>
        <dbReference type="Proteomes" id="UP001153555"/>
    </source>
</evidence>
<name>A0A9N7NN12_STRHE</name>